<reference evidence="2" key="2">
    <citation type="submission" date="2020-07" db="EMBL/GenBank/DDBJ databases">
        <authorList>
            <person name="Vera ALvarez R."/>
            <person name="Arias-Moreno D.M."/>
            <person name="Jimenez-Jacinto V."/>
            <person name="Jimenez-Bremont J.F."/>
            <person name="Swaminathan K."/>
            <person name="Moose S.P."/>
            <person name="Guerrero-Gonzalez M.L."/>
            <person name="Marino-Ramirez L."/>
            <person name="Landsman D."/>
            <person name="Rodriguez-Kessler M."/>
            <person name="Delgado-Sanchez P."/>
        </authorList>
    </citation>
    <scope>NUCLEOTIDE SEQUENCE</scope>
    <source>
        <tissue evidence="2">Cladode</tissue>
    </source>
</reference>
<evidence type="ECO:0000256" key="1">
    <source>
        <dbReference type="SAM" id="Phobius"/>
    </source>
</evidence>
<organism evidence="2">
    <name type="scientific">Opuntia streptacantha</name>
    <name type="common">Prickly pear cactus</name>
    <name type="synonym">Opuntia cardona</name>
    <dbReference type="NCBI Taxonomy" id="393608"/>
    <lineage>
        <taxon>Eukaryota</taxon>
        <taxon>Viridiplantae</taxon>
        <taxon>Streptophyta</taxon>
        <taxon>Embryophyta</taxon>
        <taxon>Tracheophyta</taxon>
        <taxon>Spermatophyta</taxon>
        <taxon>Magnoliopsida</taxon>
        <taxon>eudicotyledons</taxon>
        <taxon>Gunneridae</taxon>
        <taxon>Pentapetalae</taxon>
        <taxon>Caryophyllales</taxon>
        <taxon>Cactineae</taxon>
        <taxon>Cactaceae</taxon>
        <taxon>Opuntioideae</taxon>
        <taxon>Opuntia</taxon>
    </lineage>
</organism>
<evidence type="ECO:0000313" key="2">
    <source>
        <dbReference type="EMBL" id="MBA4657310.1"/>
    </source>
</evidence>
<accession>A0A7C9A3T8</accession>
<sequence>MLKGLQSKKQIPNEPKNRTCSYAEKKNPLFPMTLWILPNRITILITLLTVIIIVIILGIVIFIRRWRGIKTCSIHGPPYNLLNLILIFKINVIDDTQTISRKFTNVPRSIARGIDICR</sequence>
<keyword evidence="1" id="KW-0472">Membrane</keyword>
<feature type="transmembrane region" description="Helical" evidence="1">
    <location>
        <begin position="41"/>
        <end position="63"/>
    </location>
</feature>
<reference evidence="2" key="1">
    <citation type="journal article" date="2013" name="J. Plant Res.">
        <title>Effect of fungi and light on seed germination of three Opuntia species from semiarid lands of central Mexico.</title>
        <authorList>
            <person name="Delgado-Sanchez P."/>
            <person name="Jimenez-Bremont J.F."/>
            <person name="Guerrero-Gonzalez Mde L."/>
            <person name="Flores J."/>
        </authorList>
    </citation>
    <scope>NUCLEOTIDE SEQUENCE</scope>
    <source>
        <tissue evidence="2">Cladode</tissue>
    </source>
</reference>
<proteinExistence type="predicted"/>
<dbReference type="EMBL" id="GISG01195808">
    <property type="protein sequence ID" value="MBA4657310.1"/>
    <property type="molecule type" value="Transcribed_RNA"/>
</dbReference>
<dbReference type="AlphaFoldDB" id="A0A7C9A3T8"/>
<keyword evidence="1" id="KW-0812">Transmembrane</keyword>
<protein>
    <submittedName>
        <fullName evidence="2">Uncharacterized protein</fullName>
    </submittedName>
</protein>
<name>A0A7C9A3T8_OPUST</name>
<keyword evidence="1" id="KW-1133">Transmembrane helix</keyword>